<dbReference type="PANTHER" id="PTHR46512">
    <property type="entry name" value="PEPTIDYLPROLYL ISOMERASE"/>
    <property type="match status" value="1"/>
</dbReference>
<dbReference type="STRING" id="51240.A0A2I4GID2"/>
<sequence length="538" mass="60506">MALSSATSSLEETAIQIEDPGLPEMKVIGTQGLRKQILRKGNSWQTPFPGDEVEVLFSGCIEGGDCLYPSRDKGTPFRFKLGQNEVIKGWDEGVLTMKKGERAIFTIPPNLAYGELGSPPLIPPNSTLIFDIEMLSWTTIRDITGDGGILKKITKEGEGWATPREADQVLVKYEARLENGTVVSKSEKGVEFNVGDETDCLCPALSKAVKTMRRGEKAELAVKFSYGLRQNRNEATEIDNGVPSDSNLSIELELLSWKSVVDVTGDKKVLKKIMKAGEGFDRPNEGSLVKVIYLGKLKDGTIFERKGSNEEPFEFTTLEEQINEGLDRAIMTMKRGEQAVVTVSSEHHVDSNDVSGIAKEELVYEVELIDFIKDKPFWKMETEEKIEACERKKSDGNVLFKTGKFWRASRKYEKAAKYVEFDHTFTDDEKSTANALWLSCNLNSAACKLKLGEYLEASKLCTKVLERDPYNVKALYRRSQAYLKISELEKAEADLKRVLTIDPNNRDVKLVCKELKNKQREYSRYQAEIFSTMLSRMG</sequence>
<evidence type="ECO:0000256" key="7">
    <source>
        <dbReference type="ARBA" id="ARBA00023235"/>
    </source>
</evidence>
<dbReference type="OrthoDB" id="1902587at2759"/>
<dbReference type="Proteomes" id="UP000235220">
    <property type="component" value="Chromosome 3"/>
</dbReference>
<comment type="similarity">
    <text evidence="2">Belongs to the FKBP-type PPIase family.</text>
</comment>
<dbReference type="GeneID" id="109008125"/>
<dbReference type="RefSeq" id="XP_018843654.1">
    <property type="nucleotide sequence ID" value="XM_018988109.2"/>
</dbReference>
<dbReference type="Gene3D" id="1.25.40.10">
    <property type="entry name" value="Tetratricopeptide repeat domain"/>
    <property type="match status" value="1"/>
</dbReference>
<organism evidence="11 12">
    <name type="scientific">Juglans regia</name>
    <name type="common">English walnut</name>
    <dbReference type="NCBI Taxonomy" id="51240"/>
    <lineage>
        <taxon>Eukaryota</taxon>
        <taxon>Viridiplantae</taxon>
        <taxon>Streptophyta</taxon>
        <taxon>Embryophyta</taxon>
        <taxon>Tracheophyta</taxon>
        <taxon>Spermatophyta</taxon>
        <taxon>Magnoliopsida</taxon>
        <taxon>eudicotyledons</taxon>
        <taxon>Gunneridae</taxon>
        <taxon>Pentapetalae</taxon>
        <taxon>rosids</taxon>
        <taxon>fabids</taxon>
        <taxon>Fagales</taxon>
        <taxon>Juglandaceae</taxon>
        <taxon>Juglans</taxon>
    </lineage>
</organism>
<dbReference type="SMART" id="SM00028">
    <property type="entry name" value="TPR"/>
    <property type="match status" value="3"/>
</dbReference>
<feature type="repeat" description="TPR" evidence="9">
    <location>
        <begin position="472"/>
        <end position="505"/>
    </location>
</feature>
<gene>
    <name evidence="12" type="primary">LOC109008125</name>
</gene>
<evidence type="ECO:0000256" key="8">
    <source>
        <dbReference type="PROSITE-ProRule" id="PRU00277"/>
    </source>
</evidence>
<evidence type="ECO:0000256" key="3">
    <source>
        <dbReference type="ARBA" id="ARBA00013194"/>
    </source>
</evidence>
<dbReference type="PROSITE" id="PS50059">
    <property type="entry name" value="FKBP_PPIASE"/>
    <property type="match status" value="3"/>
</dbReference>
<evidence type="ECO:0000256" key="9">
    <source>
        <dbReference type="PROSITE-ProRule" id="PRU00339"/>
    </source>
</evidence>
<keyword evidence="5 9" id="KW-0802">TPR repeat</keyword>
<dbReference type="Pfam" id="PF00254">
    <property type="entry name" value="FKBP_C"/>
    <property type="match status" value="3"/>
</dbReference>
<dbReference type="InterPro" id="IPR050754">
    <property type="entry name" value="FKBP4/5/8-like"/>
</dbReference>
<comment type="catalytic activity">
    <reaction evidence="1 8">
        <text>[protein]-peptidylproline (omega=180) = [protein]-peptidylproline (omega=0)</text>
        <dbReference type="Rhea" id="RHEA:16237"/>
        <dbReference type="Rhea" id="RHEA-COMP:10747"/>
        <dbReference type="Rhea" id="RHEA-COMP:10748"/>
        <dbReference type="ChEBI" id="CHEBI:83833"/>
        <dbReference type="ChEBI" id="CHEBI:83834"/>
        <dbReference type="EC" id="5.2.1.8"/>
    </reaction>
</comment>
<evidence type="ECO:0000259" key="10">
    <source>
        <dbReference type="PROSITE" id="PS50059"/>
    </source>
</evidence>
<dbReference type="SUPFAM" id="SSF54534">
    <property type="entry name" value="FKBP-like"/>
    <property type="match status" value="3"/>
</dbReference>
<dbReference type="KEGG" id="jre:109008125"/>
<dbReference type="PROSITE" id="PS50005">
    <property type="entry name" value="TPR"/>
    <property type="match status" value="1"/>
</dbReference>
<evidence type="ECO:0000256" key="1">
    <source>
        <dbReference type="ARBA" id="ARBA00000971"/>
    </source>
</evidence>
<evidence type="ECO:0000313" key="12">
    <source>
        <dbReference type="RefSeq" id="XP_018843654.1"/>
    </source>
</evidence>
<dbReference type="InterPro" id="IPR011990">
    <property type="entry name" value="TPR-like_helical_dom_sf"/>
</dbReference>
<keyword evidence="4" id="KW-0677">Repeat</keyword>
<dbReference type="InParanoid" id="A0A2I4GID2"/>
<name>A0A2I4GID2_JUGRE</name>
<feature type="domain" description="PPIase FKBP-type" evidence="10">
    <location>
        <begin position="286"/>
        <end position="372"/>
    </location>
</feature>
<protein>
    <recommendedName>
        <fullName evidence="3 8">peptidylprolyl isomerase</fullName>
        <ecNumber evidence="3 8">5.2.1.8</ecNumber>
    </recommendedName>
</protein>
<dbReference type="PANTHER" id="PTHR46512:SF11">
    <property type="entry name" value="PEPTIDYLPROLYL ISOMERASE"/>
    <property type="match status" value="1"/>
</dbReference>
<evidence type="ECO:0000313" key="11">
    <source>
        <dbReference type="Proteomes" id="UP000235220"/>
    </source>
</evidence>
<dbReference type="Pfam" id="PF14559">
    <property type="entry name" value="TPR_19"/>
    <property type="match status" value="1"/>
</dbReference>
<dbReference type="Gene3D" id="3.10.50.40">
    <property type="match status" value="3"/>
</dbReference>
<dbReference type="FunFam" id="3.10.50.40:FF:000006">
    <property type="entry name" value="Peptidyl-prolyl cis-trans isomerase"/>
    <property type="match status" value="1"/>
</dbReference>
<keyword evidence="11" id="KW-1185">Reference proteome</keyword>
<dbReference type="EC" id="5.2.1.8" evidence="3 8"/>
<accession>A0A2I4GID2</accession>
<feature type="domain" description="PPIase FKBP-type" evidence="10">
    <location>
        <begin position="50"/>
        <end position="138"/>
    </location>
</feature>
<dbReference type="GO" id="GO:0003755">
    <property type="term" value="F:peptidyl-prolyl cis-trans isomerase activity"/>
    <property type="evidence" value="ECO:0000318"/>
    <property type="project" value="GO_Central"/>
</dbReference>
<evidence type="ECO:0000256" key="5">
    <source>
        <dbReference type="ARBA" id="ARBA00022803"/>
    </source>
</evidence>
<keyword evidence="7 8" id="KW-0413">Isomerase</keyword>
<feature type="domain" description="PPIase FKBP-type" evidence="10">
    <location>
        <begin position="166"/>
        <end position="258"/>
    </location>
</feature>
<keyword evidence="6 8" id="KW-0697">Rotamase</keyword>
<dbReference type="FunFam" id="1.25.40.10:FF:000008">
    <property type="entry name" value="Peptidylprolyl isomerase"/>
    <property type="match status" value="1"/>
</dbReference>
<dbReference type="SUPFAM" id="SSF48452">
    <property type="entry name" value="TPR-like"/>
    <property type="match status" value="1"/>
</dbReference>
<dbReference type="InterPro" id="IPR001179">
    <property type="entry name" value="PPIase_FKBP_dom"/>
</dbReference>
<reference evidence="12" key="1">
    <citation type="submission" date="2025-08" db="UniProtKB">
        <authorList>
            <consortium name="RefSeq"/>
        </authorList>
    </citation>
    <scope>IDENTIFICATION</scope>
    <source>
        <tissue evidence="12">Leaves</tissue>
    </source>
</reference>
<evidence type="ECO:0000256" key="6">
    <source>
        <dbReference type="ARBA" id="ARBA00023110"/>
    </source>
</evidence>
<evidence type="ECO:0000256" key="2">
    <source>
        <dbReference type="ARBA" id="ARBA00006577"/>
    </source>
</evidence>
<dbReference type="InterPro" id="IPR046357">
    <property type="entry name" value="PPIase_dom_sf"/>
</dbReference>
<dbReference type="InterPro" id="IPR019734">
    <property type="entry name" value="TPR_rpt"/>
</dbReference>
<proteinExistence type="inferred from homology"/>
<evidence type="ECO:0000256" key="4">
    <source>
        <dbReference type="ARBA" id="ARBA00022737"/>
    </source>
</evidence>
<dbReference type="AlphaFoldDB" id="A0A2I4GID2"/>